<dbReference type="Proteomes" id="UP001212152">
    <property type="component" value="Unassembled WGS sequence"/>
</dbReference>
<dbReference type="EMBL" id="JADGJQ010000041">
    <property type="protein sequence ID" value="KAJ3176441.1"/>
    <property type="molecule type" value="Genomic_DNA"/>
</dbReference>
<evidence type="ECO:0000313" key="3">
    <source>
        <dbReference type="Proteomes" id="UP001212152"/>
    </source>
</evidence>
<organism evidence="2 3">
    <name type="scientific">Geranomyces variabilis</name>
    <dbReference type="NCBI Taxonomy" id="109894"/>
    <lineage>
        <taxon>Eukaryota</taxon>
        <taxon>Fungi</taxon>
        <taxon>Fungi incertae sedis</taxon>
        <taxon>Chytridiomycota</taxon>
        <taxon>Chytridiomycota incertae sedis</taxon>
        <taxon>Chytridiomycetes</taxon>
        <taxon>Spizellomycetales</taxon>
        <taxon>Powellomycetaceae</taxon>
        <taxon>Geranomyces</taxon>
    </lineage>
</organism>
<sequence>MAALETPATAASATATAATTAPSSTPTTPTPTAAGNAPQLRAIDPGAETMKAEVEAARKRIRELESQLAEEQQRRKDAEREYMKNEAEILKAWESEFDQRTALTRELETSQTLFAEVRESVTKLAIELDTIRDDLQIVESVLTGEQRKIVSAQLARRAAEGESRDNNADADADVTAGRRSDRDEDGDAIDALRHRLEGLRNEL</sequence>
<gene>
    <name evidence="2" type="ORF">HDU87_005310</name>
</gene>
<evidence type="ECO:0000256" key="1">
    <source>
        <dbReference type="SAM" id="MobiDB-lite"/>
    </source>
</evidence>
<feature type="region of interest" description="Disordered" evidence="1">
    <location>
        <begin position="1"/>
        <end position="55"/>
    </location>
</feature>
<feature type="region of interest" description="Disordered" evidence="1">
    <location>
        <begin position="156"/>
        <end position="187"/>
    </location>
</feature>
<protein>
    <submittedName>
        <fullName evidence="2">Uncharacterized protein</fullName>
    </submittedName>
</protein>
<evidence type="ECO:0000313" key="2">
    <source>
        <dbReference type="EMBL" id="KAJ3176441.1"/>
    </source>
</evidence>
<name>A0AAD5XPE8_9FUNG</name>
<comment type="caution">
    <text evidence="2">The sequence shown here is derived from an EMBL/GenBank/DDBJ whole genome shotgun (WGS) entry which is preliminary data.</text>
</comment>
<proteinExistence type="predicted"/>
<keyword evidence="3" id="KW-1185">Reference proteome</keyword>
<accession>A0AAD5XPE8</accession>
<dbReference type="AlphaFoldDB" id="A0AAD5XPE8"/>
<reference evidence="2" key="1">
    <citation type="submission" date="2020-05" db="EMBL/GenBank/DDBJ databases">
        <title>Phylogenomic resolution of chytrid fungi.</title>
        <authorList>
            <person name="Stajich J.E."/>
            <person name="Amses K."/>
            <person name="Simmons R."/>
            <person name="Seto K."/>
            <person name="Myers J."/>
            <person name="Bonds A."/>
            <person name="Quandt C.A."/>
            <person name="Barry K."/>
            <person name="Liu P."/>
            <person name="Grigoriev I."/>
            <person name="Longcore J.E."/>
            <person name="James T.Y."/>
        </authorList>
    </citation>
    <scope>NUCLEOTIDE SEQUENCE</scope>
    <source>
        <strain evidence="2">JEL0379</strain>
    </source>
</reference>
<feature type="compositionally biased region" description="Low complexity" evidence="1">
    <location>
        <begin position="1"/>
        <end position="34"/>
    </location>
</feature>
<feature type="compositionally biased region" description="Basic and acidic residues" evidence="1">
    <location>
        <begin position="157"/>
        <end position="167"/>
    </location>
</feature>